<dbReference type="EMBL" id="CM047747">
    <property type="protein sequence ID" value="KAJ0016970.1"/>
    <property type="molecule type" value="Genomic_DNA"/>
</dbReference>
<evidence type="ECO:0000313" key="2">
    <source>
        <dbReference type="Proteomes" id="UP001163603"/>
    </source>
</evidence>
<sequence>MTMNNLTSSRSGKVLSIQTCFPEIKSIVNSAQSSRGDDTNVALCSDVGKTRRHGFDQIASNAVAQITPKAIGYYVSSPQGAVSQSWAAPGEAERNRFTDYVSLHLAALKGEWEYAKAFFMLNPQAVSARITRNQETTLHIANKVGNTALCFAAASRIKRIAEDTDLKDEDRIELLIAVINIGLYGLALNLIQHHPQLAIARDGNGETALHVLARKPLEFVSGELAWNLAEVHLLIKTPPSDDSLSCQCQKLENYLGNLLVCCLLLWKWGMLAFTMPGGNNHISSMLLIIGLAALFISIATMMAAFGATLFIVLGDDFSSVAIPIASVACVPVTLFALLLPPFFLFRYSHLYKSSIFSHPSHHFFY</sequence>
<dbReference type="Proteomes" id="UP001163603">
    <property type="component" value="Chromosome 12"/>
</dbReference>
<protein>
    <submittedName>
        <fullName evidence="1">Uncharacterized protein</fullName>
    </submittedName>
</protein>
<gene>
    <name evidence="1" type="ORF">Pint_12260</name>
</gene>
<name>A0ACC0XF38_9ROSI</name>
<evidence type="ECO:0000313" key="1">
    <source>
        <dbReference type="EMBL" id="KAJ0016970.1"/>
    </source>
</evidence>
<comment type="caution">
    <text evidence="1">The sequence shown here is derived from an EMBL/GenBank/DDBJ whole genome shotgun (WGS) entry which is preliminary data.</text>
</comment>
<reference evidence="2" key="1">
    <citation type="journal article" date="2023" name="G3 (Bethesda)">
        <title>Genome assembly and association tests identify interacting loci associated with vigor, precocity, and sex in interspecific pistachio rootstocks.</title>
        <authorList>
            <person name="Palmer W."/>
            <person name="Jacygrad E."/>
            <person name="Sagayaradj S."/>
            <person name="Cavanaugh K."/>
            <person name="Han R."/>
            <person name="Bertier L."/>
            <person name="Beede B."/>
            <person name="Kafkas S."/>
            <person name="Golino D."/>
            <person name="Preece J."/>
            <person name="Michelmore R."/>
        </authorList>
    </citation>
    <scope>NUCLEOTIDE SEQUENCE [LARGE SCALE GENOMIC DNA]</scope>
</reference>
<organism evidence="1 2">
    <name type="scientific">Pistacia integerrima</name>
    <dbReference type="NCBI Taxonomy" id="434235"/>
    <lineage>
        <taxon>Eukaryota</taxon>
        <taxon>Viridiplantae</taxon>
        <taxon>Streptophyta</taxon>
        <taxon>Embryophyta</taxon>
        <taxon>Tracheophyta</taxon>
        <taxon>Spermatophyta</taxon>
        <taxon>Magnoliopsida</taxon>
        <taxon>eudicotyledons</taxon>
        <taxon>Gunneridae</taxon>
        <taxon>Pentapetalae</taxon>
        <taxon>rosids</taxon>
        <taxon>malvids</taxon>
        <taxon>Sapindales</taxon>
        <taxon>Anacardiaceae</taxon>
        <taxon>Pistacia</taxon>
    </lineage>
</organism>
<proteinExistence type="predicted"/>
<keyword evidence="2" id="KW-1185">Reference proteome</keyword>
<accession>A0ACC0XF38</accession>